<dbReference type="PANTHER" id="PTHR30461:SF2">
    <property type="entry name" value="SERINE RECOMBINASE PINE-RELATED"/>
    <property type="match status" value="1"/>
</dbReference>
<dbReference type="SMART" id="SM00857">
    <property type="entry name" value="Resolvase"/>
    <property type="match status" value="1"/>
</dbReference>
<dbReference type="EMBL" id="BMPQ01000038">
    <property type="protein sequence ID" value="GGL09568.1"/>
    <property type="molecule type" value="Genomic_DNA"/>
</dbReference>
<dbReference type="SUPFAM" id="SSF53041">
    <property type="entry name" value="Resolvase-like"/>
    <property type="match status" value="1"/>
</dbReference>
<reference evidence="4" key="2">
    <citation type="submission" date="2020-09" db="EMBL/GenBank/DDBJ databases">
        <authorList>
            <person name="Sun Q."/>
            <person name="Ohkuma M."/>
        </authorList>
    </citation>
    <scope>NUCLEOTIDE SEQUENCE</scope>
    <source>
        <strain evidence="4">JCM 3035</strain>
    </source>
</reference>
<protein>
    <recommendedName>
        <fullName evidence="3">Resolvase/invertase-type recombinase catalytic domain-containing protein</fullName>
    </recommendedName>
</protein>
<accession>A0A917RJ72</accession>
<dbReference type="Gene3D" id="1.10.287.2170">
    <property type="match status" value="1"/>
</dbReference>
<evidence type="ECO:0000259" key="3">
    <source>
        <dbReference type="PROSITE" id="PS51736"/>
    </source>
</evidence>
<feature type="domain" description="Resolvase/invertase-type recombinase catalytic" evidence="3">
    <location>
        <begin position="66"/>
        <end position="210"/>
    </location>
</feature>
<evidence type="ECO:0000313" key="5">
    <source>
        <dbReference type="Proteomes" id="UP000637788"/>
    </source>
</evidence>
<evidence type="ECO:0000256" key="1">
    <source>
        <dbReference type="ARBA" id="ARBA00023125"/>
    </source>
</evidence>
<dbReference type="Proteomes" id="UP000637788">
    <property type="component" value="Unassembled WGS sequence"/>
</dbReference>
<keyword evidence="2" id="KW-0233">DNA recombination</keyword>
<keyword evidence="5" id="KW-1185">Reference proteome</keyword>
<dbReference type="GO" id="GO:0003677">
    <property type="term" value="F:DNA binding"/>
    <property type="evidence" value="ECO:0007669"/>
    <property type="project" value="UniProtKB-KW"/>
</dbReference>
<evidence type="ECO:0000313" key="4">
    <source>
        <dbReference type="EMBL" id="GGL09568.1"/>
    </source>
</evidence>
<dbReference type="GO" id="GO:0000150">
    <property type="term" value="F:DNA strand exchange activity"/>
    <property type="evidence" value="ECO:0007669"/>
    <property type="project" value="InterPro"/>
</dbReference>
<keyword evidence="1" id="KW-0238">DNA-binding</keyword>
<dbReference type="InterPro" id="IPR036162">
    <property type="entry name" value="Resolvase-like_N_sf"/>
</dbReference>
<dbReference type="InterPro" id="IPR050639">
    <property type="entry name" value="SSR_resolvase"/>
</dbReference>
<dbReference type="NCBIfam" id="NF033518">
    <property type="entry name" value="transpos_IS607"/>
    <property type="match status" value="1"/>
</dbReference>
<dbReference type="AlphaFoldDB" id="A0A917RJ72"/>
<name>A0A917RJ72_9ACTN</name>
<dbReference type="InterPro" id="IPR006119">
    <property type="entry name" value="Resolv_N"/>
</dbReference>
<reference evidence="4" key="1">
    <citation type="journal article" date="2014" name="Int. J. Syst. Evol. Microbiol.">
        <title>Complete genome sequence of Corynebacterium casei LMG S-19264T (=DSM 44701T), isolated from a smear-ripened cheese.</title>
        <authorList>
            <consortium name="US DOE Joint Genome Institute (JGI-PGF)"/>
            <person name="Walter F."/>
            <person name="Albersmeier A."/>
            <person name="Kalinowski J."/>
            <person name="Ruckert C."/>
        </authorList>
    </citation>
    <scope>NUCLEOTIDE SEQUENCE</scope>
    <source>
        <strain evidence="4">JCM 3035</strain>
    </source>
</reference>
<dbReference type="PROSITE" id="PS51736">
    <property type="entry name" value="RECOMBINASES_3"/>
    <property type="match status" value="1"/>
</dbReference>
<evidence type="ECO:0000256" key="2">
    <source>
        <dbReference type="ARBA" id="ARBA00023172"/>
    </source>
</evidence>
<proteinExistence type="predicted"/>
<dbReference type="PANTHER" id="PTHR30461">
    <property type="entry name" value="DNA-INVERTASE FROM LAMBDOID PROPHAGE"/>
    <property type="match status" value="1"/>
</dbReference>
<dbReference type="Pfam" id="PF00239">
    <property type="entry name" value="Resolvase"/>
    <property type="match status" value="1"/>
</dbReference>
<organism evidence="4 5">
    <name type="scientific">Streptomyces flaveus</name>
    <dbReference type="NCBI Taxonomy" id="66370"/>
    <lineage>
        <taxon>Bacteria</taxon>
        <taxon>Bacillati</taxon>
        <taxon>Actinomycetota</taxon>
        <taxon>Actinomycetes</taxon>
        <taxon>Kitasatosporales</taxon>
        <taxon>Streptomycetaceae</taxon>
        <taxon>Streptomyces</taxon>
        <taxon>Streptomyces aurantiacus group</taxon>
    </lineage>
</organism>
<sequence>MVSVWDMELLRLSVAARRVGLHPDTLRAWADAGKVEVVWVGRERRFSCLALEGLVVGDVMPVRERREALYVRVSGRTGQESSLAAQEAELRASATGEVVAVFRDRASGMREHRPGLDRLLVRARNGEFTHVRVTHEDRLARFGAAWLTALLSRDQVQVEVLHAKSQAPGGTEELLADFMSLVASFSGRLYGIRSRQARQRLLAAAAAARTAAPANGEG</sequence>
<dbReference type="Gene3D" id="3.40.50.1390">
    <property type="entry name" value="Resolvase, N-terminal catalytic domain"/>
    <property type="match status" value="1"/>
</dbReference>
<comment type="caution">
    <text evidence="4">The sequence shown here is derived from an EMBL/GenBank/DDBJ whole genome shotgun (WGS) entry which is preliminary data.</text>
</comment>
<dbReference type="InterPro" id="IPR048046">
    <property type="entry name" value="Transpos_IS607"/>
</dbReference>
<gene>
    <name evidence="4" type="ORF">GCM10010094_82960</name>
</gene>